<dbReference type="PANTHER" id="PTHR21142:SF2">
    <property type="entry name" value="BETA-SARCOGLYCAN"/>
    <property type="match status" value="1"/>
</dbReference>
<evidence type="ECO:0000256" key="6">
    <source>
        <dbReference type="ARBA" id="ARBA00022475"/>
    </source>
</evidence>
<dbReference type="HOGENOM" id="CLU_066515_0_0_1"/>
<evidence type="ECO:0000256" key="12">
    <source>
        <dbReference type="ARBA" id="ARBA00023157"/>
    </source>
</evidence>
<feature type="compositionally biased region" description="Basic and acidic residues" evidence="16">
    <location>
        <begin position="41"/>
        <end position="77"/>
    </location>
</feature>
<evidence type="ECO:0000256" key="15">
    <source>
        <dbReference type="ARBA" id="ARBA00026041"/>
    </source>
</evidence>
<evidence type="ECO:0000256" key="10">
    <source>
        <dbReference type="ARBA" id="ARBA00022989"/>
    </source>
</evidence>
<evidence type="ECO:0000256" key="9">
    <source>
        <dbReference type="ARBA" id="ARBA00022968"/>
    </source>
</evidence>
<keyword evidence="6" id="KW-1003">Cell membrane</keyword>
<dbReference type="GO" id="GO:0042383">
    <property type="term" value="C:sarcolemma"/>
    <property type="evidence" value="ECO:0000318"/>
    <property type="project" value="GO_Central"/>
</dbReference>
<dbReference type="InParanoid" id="A7S3G6"/>
<dbReference type="FunCoup" id="A7S3G6">
    <property type="interactions" value="49"/>
</dbReference>
<keyword evidence="7" id="KW-0963">Cytoplasm</keyword>
<keyword evidence="11 17" id="KW-0472">Membrane</keyword>
<dbReference type="GO" id="GO:0016012">
    <property type="term" value="C:sarcoglycan complex"/>
    <property type="evidence" value="ECO:0000318"/>
    <property type="project" value="GO_Central"/>
</dbReference>
<keyword evidence="8 17" id="KW-0812">Transmembrane</keyword>
<evidence type="ECO:0000256" key="5">
    <source>
        <dbReference type="ARBA" id="ARBA00015329"/>
    </source>
</evidence>
<dbReference type="AlphaFoldDB" id="A7S3G6"/>
<evidence type="ECO:0000313" key="18">
    <source>
        <dbReference type="EMBL" id="EDO41769.1"/>
    </source>
</evidence>
<evidence type="ECO:0000256" key="11">
    <source>
        <dbReference type="ARBA" id="ARBA00023136"/>
    </source>
</evidence>
<dbReference type="STRING" id="45351.A7S3G6"/>
<evidence type="ECO:0000256" key="4">
    <source>
        <dbReference type="ARBA" id="ARBA00007574"/>
    </source>
</evidence>
<comment type="subunit">
    <text evidence="15">Cross-link to form 2 major subcomplexes: one consisting of SGCB, SGCD and SGCG and the other consisting of SGCB and SGCD. The association between SGCB and SGCG is particularly strong while SGCA is loosely associated with the other sarcoglycans.</text>
</comment>
<dbReference type="OMA" id="KGVQGME"/>
<comment type="function">
    <text evidence="1">Component of the sarcoglycan complex, a subcomplex of the dystrophin-glycoprotein complex which forms a link between the F-actin cytoskeleton and the extracellular matrix.</text>
</comment>
<dbReference type="PhylomeDB" id="A7S3G6"/>
<protein>
    <recommendedName>
        <fullName evidence="5">Beta-sarcoglycan</fullName>
    </recommendedName>
</protein>
<dbReference type="Proteomes" id="UP000001593">
    <property type="component" value="Unassembled WGS sequence"/>
</dbReference>
<evidence type="ECO:0000313" key="19">
    <source>
        <dbReference type="Proteomes" id="UP000001593"/>
    </source>
</evidence>
<evidence type="ECO:0000256" key="7">
    <source>
        <dbReference type="ARBA" id="ARBA00022490"/>
    </source>
</evidence>
<dbReference type="eggNOG" id="ENOG502QUW4">
    <property type="taxonomic scope" value="Eukaryota"/>
</dbReference>
<evidence type="ECO:0000256" key="13">
    <source>
        <dbReference type="ARBA" id="ARBA00023180"/>
    </source>
</evidence>
<keyword evidence="13" id="KW-0325">Glycoprotein</keyword>
<evidence type="ECO:0000256" key="3">
    <source>
        <dbReference type="ARBA" id="ARBA00004274"/>
    </source>
</evidence>
<feature type="transmembrane region" description="Helical" evidence="17">
    <location>
        <begin position="101"/>
        <end position="129"/>
    </location>
</feature>
<keyword evidence="19" id="KW-1185">Reference proteome</keyword>
<evidence type="ECO:0000256" key="8">
    <source>
        <dbReference type="ARBA" id="ARBA00022692"/>
    </source>
</evidence>
<evidence type="ECO:0000256" key="14">
    <source>
        <dbReference type="ARBA" id="ARBA00023212"/>
    </source>
</evidence>
<comment type="subcellular location">
    <subcellularLocation>
        <location evidence="3">Cell membrane</location>
        <location evidence="3">Sarcolemma</location>
        <topology evidence="3">Single-pass type II membrane protein</topology>
    </subcellularLocation>
    <subcellularLocation>
        <location evidence="2">Cytoplasm</location>
        <location evidence="2">Cytoskeleton</location>
    </subcellularLocation>
</comment>
<dbReference type="InterPro" id="IPR006875">
    <property type="entry name" value="Sarcoglycan"/>
</dbReference>
<sequence length="355" mass="39919">MVCHAWRLVLLQNGVRLAHLKNNLQFTPKILRFQGSKDLKKMSSDNLHKRRGDHSSSRASMREKLVEKKKANQEHESNFNAGRVNVQERHLHRTGIRGRKIWCFLAVLYLLALMCIINLIILSIMYSVLQIKTDGMKSLSFFENGMLRWTKKSDLEIVTAYKHEIGGFRDQSLDIESQGKKIILHGGPTTNSPQVHVNSDGSGVFKAKKGFRFEDPYAEKEVITFDGNKVLFLPEYIKGEEIGMNRIISHRIVSDDNNNLTLSASTSMDISGHEGVNMDGKTLTFEANTDVNIISSVSNRMELSAQKVALKPASNSIPSNTNNYKLCVCRTSSKLYAVDSPQNASVTCKTIEKIC</sequence>
<keyword evidence="12" id="KW-1015">Disulfide bond</keyword>
<accession>A7S3G6</accession>
<feature type="region of interest" description="Disordered" evidence="16">
    <location>
        <begin position="41"/>
        <end position="79"/>
    </location>
</feature>
<dbReference type="InterPro" id="IPR027659">
    <property type="entry name" value="Sgcb"/>
</dbReference>
<reference evidence="18 19" key="1">
    <citation type="journal article" date="2007" name="Science">
        <title>Sea anemone genome reveals ancestral eumetazoan gene repertoire and genomic organization.</title>
        <authorList>
            <person name="Putnam N.H."/>
            <person name="Srivastava M."/>
            <person name="Hellsten U."/>
            <person name="Dirks B."/>
            <person name="Chapman J."/>
            <person name="Salamov A."/>
            <person name="Terry A."/>
            <person name="Shapiro H."/>
            <person name="Lindquist E."/>
            <person name="Kapitonov V.V."/>
            <person name="Jurka J."/>
            <person name="Genikhovich G."/>
            <person name="Grigoriev I.V."/>
            <person name="Lucas S.M."/>
            <person name="Steele R.E."/>
            <person name="Finnerty J.R."/>
            <person name="Technau U."/>
            <person name="Martindale M.Q."/>
            <person name="Rokhsar D.S."/>
        </authorList>
    </citation>
    <scope>NUCLEOTIDE SEQUENCE [LARGE SCALE GENOMIC DNA]</scope>
    <source>
        <strain evidence="19">CH2 X CH6</strain>
    </source>
</reference>
<dbReference type="GO" id="GO:0007517">
    <property type="term" value="P:muscle organ development"/>
    <property type="evidence" value="ECO:0007669"/>
    <property type="project" value="InterPro"/>
</dbReference>
<dbReference type="KEGG" id="nve:5513541"/>
<dbReference type="PANTHER" id="PTHR21142">
    <property type="entry name" value="SARCOGLYCANS"/>
    <property type="match status" value="1"/>
</dbReference>
<dbReference type="GO" id="GO:0005856">
    <property type="term" value="C:cytoskeleton"/>
    <property type="evidence" value="ECO:0007669"/>
    <property type="project" value="UniProtKB-SubCell"/>
</dbReference>
<dbReference type="OrthoDB" id="5843723at2759"/>
<evidence type="ECO:0000256" key="16">
    <source>
        <dbReference type="SAM" id="MobiDB-lite"/>
    </source>
</evidence>
<comment type="similarity">
    <text evidence="4">Belongs to the sarcoglycan beta/delta/gamma/zeta family.</text>
</comment>
<keyword evidence="9" id="KW-0735">Signal-anchor</keyword>
<gene>
    <name evidence="18" type="ORF">NEMVEDRAFT_v1g242600</name>
</gene>
<evidence type="ECO:0000256" key="1">
    <source>
        <dbReference type="ARBA" id="ARBA00002860"/>
    </source>
</evidence>
<evidence type="ECO:0000256" key="17">
    <source>
        <dbReference type="SAM" id="Phobius"/>
    </source>
</evidence>
<keyword evidence="10 17" id="KW-1133">Transmembrane helix</keyword>
<dbReference type="Pfam" id="PF04790">
    <property type="entry name" value="Sarcoglycan_1"/>
    <property type="match status" value="1"/>
</dbReference>
<keyword evidence="14" id="KW-0206">Cytoskeleton</keyword>
<evidence type="ECO:0000256" key="2">
    <source>
        <dbReference type="ARBA" id="ARBA00004245"/>
    </source>
</evidence>
<proteinExistence type="inferred from homology"/>
<name>A7S3G6_NEMVE</name>
<organism evidence="18 19">
    <name type="scientific">Nematostella vectensis</name>
    <name type="common">Starlet sea anemone</name>
    <dbReference type="NCBI Taxonomy" id="45351"/>
    <lineage>
        <taxon>Eukaryota</taxon>
        <taxon>Metazoa</taxon>
        <taxon>Cnidaria</taxon>
        <taxon>Anthozoa</taxon>
        <taxon>Hexacorallia</taxon>
        <taxon>Actiniaria</taxon>
        <taxon>Edwardsiidae</taxon>
        <taxon>Nematostella</taxon>
    </lineage>
</organism>
<dbReference type="EMBL" id="DS469573">
    <property type="protein sequence ID" value="EDO41769.1"/>
    <property type="molecule type" value="Genomic_DNA"/>
</dbReference>